<evidence type="ECO:0000256" key="1">
    <source>
        <dbReference type="ARBA" id="ARBA00004613"/>
    </source>
</evidence>
<dbReference type="RefSeq" id="XP_042114854.1">
    <property type="nucleotide sequence ID" value="XM_042258920.1"/>
</dbReference>
<keyword evidence="3" id="KW-0964">Secreted</keyword>
<organism evidence="7 8">
    <name type="scientific">Peromyscus maniculatus bairdii</name>
    <name type="common">Prairie deer mouse</name>
    <dbReference type="NCBI Taxonomy" id="230844"/>
    <lineage>
        <taxon>Eukaryota</taxon>
        <taxon>Metazoa</taxon>
        <taxon>Chordata</taxon>
        <taxon>Craniata</taxon>
        <taxon>Vertebrata</taxon>
        <taxon>Euteleostomi</taxon>
        <taxon>Mammalia</taxon>
        <taxon>Eutheria</taxon>
        <taxon>Euarchontoglires</taxon>
        <taxon>Glires</taxon>
        <taxon>Rodentia</taxon>
        <taxon>Myomorpha</taxon>
        <taxon>Muroidea</taxon>
        <taxon>Cricetidae</taxon>
        <taxon>Neotominae</taxon>
        <taxon>Peromyscus</taxon>
    </lineage>
</organism>
<feature type="signal peptide" evidence="6">
    <location>
        <begin position="1"/>
        <end position="27"/>
    </location>
</feature>
<dbReference type="OrthoDB" id="9890208at2759"/>
<sequence length="119" mass="13479">MKVFSTSLCFGLLALLSVMNLLKSAQGQSHLISGHELFPAKEHTIHEKLLQALLSRHPRFQRPSHAGVDLPSKPEDLRQLKKLKEGFMKAKNAELSHAVDNNLSSFHTNKRACFWKYCV</sequence>
<dbReference type="PANTHER" id="PTHR36876">
    <property type="entry name" value="UROTENSIN-2B"/>
    <property type="match status" value="1"/>
</dbReference>
<dbReference type="RefSeq" id="XP_042114855.1">
    <property type="nucleotide sequence ID" value="XM_042258921.1"/>
</dbReference>
<accession>A0A8C8U9P3</accession>
<dbReference type="GO" id="GO:0001664">
    <property type="term" value="F:G protein-coupled receptor binding"/>
    <property type="evidence" value="ECO:0007669"/>
    <property type="project" value="TreeGrafter"/>
</dbReference>
<reference evidence="7" key="2">
    <citation type="submission" date="2025-08" db="UniProtKB">
        <authorList>
            <consortium name="Ensembl"/>
        </authorList>
    </citation>
    <scope>IDENTIFICATION</scope>
</reference>
<dbReference type="AlphaFoldDB" id="A0A8C8U9P3"/>
<dbReference type="GO" id="GO:0008217">
    <property type="term" value="P:regulation of blood pressure"/>
    <property type="evidence" value="ECO:0007669"/>
    <property type="project" value="InterPro"/>
</dbReference>
<evidence type="ECO:0000313" key="8">
    <source>
        <dbReference type="Proteomes" id="UP000694547"/>
    </source>
</evidence>
<evidence type="ECO:0000256" key="6">
    <source>
        <dbReference type="SAM" id="SignalP"/>
    </source>
</evidence>
<feature type="chain" id="PRO_5034085712" evidence="6">
    <location>
        <begin position="28"/>
        <end position="119"/>
    </location>
</feature>
<protein>
    <submittedName>
        <fullName evidence="7">Urotensin 2B</fullName>
    </submittedName>
</protein>
<evidence type="ECO:0000256" key="5">
    <source>
        <dbReference type="ARBA" id="ARBA00023157"/>
    </source>
</evidence>
<evidence type="ECO:0000256" key="3">
    <source>
        <dbReference type="ARBA" id="ARBA00022525"/>
    </source>
</evidence>
<comment type="similarity">
    <text evidence="2">Belongs to the urotensin-2 family.</text>
</comment>
<dbReference type="Proteomes" id="UP000694547">
    <property type="component" value="Chromosome 12"/>
</dbReference>
<keyword evidence="6" id="KW-0732">Signal</keyword>
<name>A0A8C8U9P3_PERMB</name>
<dbReference type="Ensembl" id="ENSPEMT00000032236.2">
    <property type="protein sequence ID" value="ENSPEMP00000027819.1"/>
    <property type="gene ID" value="ENSPEMG00000023514.2"/>
</dbReference>
<dbReference type="GO" id="GO:0005179">
    <property type="term" value="F:hormone activity"/>
    <property type="evidence" value="ECO:0007669"/>
    <property type="project" value="UniProtKB-KW"/>
</dbReference>
<gene>
    <name evidence="7" type="primary">Uts2b</name>
</gene>
<proteinExistence type="inferred from homology"/>
<dbReference type="InterPro" id="IPR043255">
    <property type="entry name" value="U-IIB"/>
</dbReference>
<keyword evidence="5" id="KW-1015">Disulfide bond</keyword>
<dbReference type="GO" id="GO:0005576">
    <property type="term" value="C:extracellular region"/>
    <property type="evidence" value="ECO:0007669"/>
    <property type="project" value="UniProtKB-SubCell"/>
</dbReference>
<evidence type="ECO:0000313" key="7">
    <source>
        <dbReference type="Ensembl" id="ENSPEMP00000027819.1"/>
    </source>
</evidence>
<dbReference type="GO" id="GO:0097746">
    <property type="term" value="P:blood vessel diameter maintenance"/>
    <property type="evidence" value="ECO:0007669"/>
    <property type="project" value="InterPro"/>
</dbReference>
<comment type="subcellular location">
    <subcellularLocation>
        <location evidence="1">Secreted</location>
    </subcellularLocation>
</comment>
<dbReference type="PANTHER" id="PTHR36876:SF1">
    <property type="entry name" value="UROTENSIN-2B"/>
    <property type="match status" value="1"/>
</dbReference>
<reference evidence="7" key="3">
    <citation type="submission" date="2025-09" db="UniProtKB">
        <authorList>
            <consortium name="Ensembl"/>
        </authorList>
    </citation>
    <scope>IDENTIFICATION</scope>
</reference>
<dbReference type="GeneTree" id="ENSGT00390000003511"/>
<evidence type="ECO:0000256" key="2">
    <source>
        <dbReference type="ARBA" id="ARBA00006719"/>
    </source>
</evidence>
<evidence type="ECO:0000256" key="4">
    <source>
        <dbReference type="ARBA" id="ARBA00022702"/>
    </source>
</evidence>
<reference evidence="7 8" key="1">
    <citation type="submission" date="2018-10" db="EMBL/GenBank/DDBJ databases">
        <title>Improved assembly of the deer mouse Peromyscus maniculatus genome.</title>
        <authorList>
            <person name="Lassance J.-M."/>
            <person name="Hoekstra H.E."/>
        </authorList>
    </citation>
    <scope>NUCLEOTIDE SEQUENCE [LARGE SCALE GENOMIC DNA]</scope>
</reference>
<keyword evidence="4" id="KW-0372">Hormone</keyword>
<dbReference type="InterPro" id="IPR001483">
    <property type="entry name" value="Urotensin_II"/>
</dbReference>
<dbReference type="PROSITE" id="PS00984">
    <property type="entry name" value="UROTENSIN_II"/>
    <property type="match status" value="1"/>
</dbReference>
<dbReference type="CTD" id="257313"/>
<keyword evidence="8" id="KW-1185">Reference proteome</keyword>